<accession>B9S7H2</accession>
<gene>
    <name evidence="1" type="ORF">RCOM_0642630</name>
</gene>
<name>B9S7H2_RICCO</name>
<dbReference type="InParanoid" id="B9S7H2"/>
<sequence length="51" mass="5676">MEVEDDDMEISMHAIEGRESANSLKIQGEVNGKTIVILVDGGSTHTFWTQR</sequence>
<proteinExistence type="predicted"/>
<evidence type="ECO:0000313" key="2">
    <source>
        <dbReference type="Proteomes" id="UP000008311"/>
    </source>
</evidence>
<protein>
    <submittedName>
        <fullName evidence="1">Uncharacterized protein</fullName>
    </submittedName>
</protein>
<reference evidence="2" key="1">
    <citation type="journal article" date="2010" name="Nat. Biotechnol.">
        <title>Draft genome sequence of the oilseed species Ricinus communis.</title>
        <authorList>
            <person name="Chan A.P."/>
            <person name="Crabtree J."/>
            <person name="Zhao Q."/>
            <person name="Lorenzi H."/>
            <person name="Orvis J."/>
            <person name="Puiu D."/>
            <person name="Melake-Berhan A."/>
            <person name="Jones K.M."/>
            <person name="Redman J."/>
            <person name="Chen G."/>
            <person name="Cahoon E.B."/>
            <person name="Gedil M."/>
            <person name="Stanke M."/>
            <person name="Haas B.J."/>
            <person name="Wortman J.R."/>
            <person name="Fraser-Liggett C.M."/>
            <person name="Ravel J."/>
            <person name="Rabinowicz P.D."/>
        </authorList>
    </citation>
    <scope>NUCLEOTIDE SEQUENCE [LARGE SCALE GENOMIC DNA]</scope>
    <source>
        <strain evidence="2">cv. Hale</strain>
    </source>
</reference>
<organism evidence="1 2">
    <name type="scientific">Ricinus communis</name>
    <name type="common">Castor bean</name>
    <dbReference type="NCBI Taxonomy" id="3988"/>
    <lineage>
        <taxon>Eukaryota</taxon>
        <taxon>Viridiplantae</taxon>
        <taxon>Streptophyta</taxon>
        <taxon>Embryophyta</taxon>
        <taxon>Tracheophyta</taxon>
        <taxon>Spermatophyta</taxon>
        <taxon>Magnoliopsida</taxon>
        <taxon>eudicotyledons</taxon>
        <taxon>Gunneridae</taxon>
        <taxon>Pentapetalae</taxon>
        <taxon>rosids</taxon>
        <taxon>fabids</taxon>
        <taxon>Malpighiales</taxon>
        <taxon>Euphorbiaceae</taxon>
        <taxon>Acalyphoideae</taxon>
        <taxon>Acalypheae</taxon>
        <taxon>Ricinus</taxon>
    </lineage>
</organism>
<keyword evidence="2" id="KW-1185">Reference proteome</keyword>
<evidence type="ECO:0000313" key="1">
    <source>
        <dbReference type="EMBL" id="EEF40465.1"/>
    </source>
</evidence>
<dbReference type="AlphaFoldDB" id="B9S7H2"/>
<dbReference type="Proteomes" id="UP000008311">
    <property type="component" value="Unassembled WGS sequence"/>
</dbReference>
<dbReference type="EMBL" id="EQ973885">
    <property type="protein sequence ID" value="EEF40465.1"/>
    <property type="molecule type" value="Genomic_DNA"/>
</dbReference>